<dbReference type="Ensembl" id="ENSOGAT00000003860.2">
    <property type="protein sequence ID" value="ENSOGAP00000003429.2"/>
    <property type="gene ID" value="ENSOGAG00000003859.2"/>
</dbReference>
<evidence type="ECO:0000256" key="3">
    <source>
        <dbReference type="SAM" id="Coils"/>
    </source>
</evidence>
<reference evidence="6" key="1">
    <citation type="submission" date="2011-03" db="EMBL/GenBank/DDBJ databases">
        <title>Version 3 of the genome sequence of Otolemur garnettii (Bushbaby).</title>
        <authorList>
            <consortium name="The Broad Institute Genome Sequencing Platform"/>
            <person name="Di Palma F."/>
            <person name="Johnson J."/>
            <person name="Lander E.S."/>
            <person name="Lindblad-Toh K."/>
            <person name="Jaffe D.B."/>
            <person name="Gnerre S."/>
            <person name="MacCallum I."/>
            <person name="Przybylski D."/>
            <person name="Ribeiro F.J."/>
            <person name="Burton J.N."/>
            <person name="Walker B.J."/>
            <person name="Sharpe T."/>
            <person name="Hall G."/>
        </authorList>
    </citation>
    <scope>NUCLEOTIDE SEQUENCE [LARGE SCALE GENOMIC DNA]</scope>
</reference>
<sequence>MEKLGQIISLGHLIYKQCQEMKYCQRQCQRLGKRVKGLLPSLQTLQDQGRRNLPSKKIANALDRLEAVLEEAKRQIEKFKNKSNVLSFLTAGQNKILFSEVNEELSHVCEELSLLLQADQWVSVSSPWSEQDQRDAEADRRDFQRIRFSREEGKALMRRVVGLVEVRSDLRPYLPLPKIPGYPIKEIKKEELSGAPWIPIKRSEFSTLYKGEYRKSQVSIEVFNNTQVGSIGLVRSYFKDEIETMKKFTSPNVLHIFGICIDETMAPPQFSLVMEYCELGTLRELLDEEKNLEFAVRILLVQEAAMGLYSLHHSEVPKLHENITSENFLVTGRYQVKLAGFAFTKTKTSISQKTKRKERKRVNSEAYFSPQRLENLFCKYDVQVEIYSFGIVLWEIVTGKIPFEGHDFKKIRQLVVEDRKQEPLGEDCPLVLQEIIDKCRAYEPSERPSMDEILKKLSTITG</sequence>
<dbReference type="EMBL" id="AAQR03081571">
    <property type="status" value="NOT_ANNOTATED_CDS"/>
    <property type="molecule type" value="Genomic_DNA"/>
</dbReference>
<evidence type="ECO:0000313" key="6">
    <source>
        <dbReference type="Proteomes" id="UP000005225"/>
    </source>
</evidence>
<dbReference type="InParanoid" id="H0WNM1"/>
<name>H0WNM1_OTOGA</name>
<organism evidence="5 6">
    <name type="scientific">Otolemur garnettii</name>
    <name type="common">Small-eared galago</name>
    <name type="synonym">Garnett's greater bushbaby</name>
    <dbReference type="NCBI Taxonomy" id="30611"/>
    <lineage>
        <taxon>Eukaryota</taxon>
        <taxon>Metazoa</taxon>
        <taxon>Chordata</taxon>
        <taxon>Craniata</taxon>
        <taxon>Vertebrata</taxon>
        <taxon>Euteleostomi</taxon>
        <taxon>Mammalia</taxon>
        <taxon>Eutheria</taxon>
        <taxon>Euarchontoglires</taxon>
        <taxon>Primates</taxon>
        <taxon>Strepsirrhini</taxon>
        <taxon>Lorisiformes</taxon>
        <taxon>Galagidae</taxon>
        <taxon>Otolemur</taxon>
    </lineage>
</organism>
<evidence type="ECO:0000259" key="4">
    <source>
        <dbReference type="PROSITE" id="PS50011"/>
    </source>
</evidence>
<dbReference type="GO" id="GO:0097528">
    <property type="term" value="P:execution phase of necroptosis"/>
    <property type="evidence" value="ECO:0007669"/>
    <property type="project" value="Ensembl"/>
</dbReference>
<dbReference type="GO" id="GO:0007166">
    <property type="term" value="P:cell surface receptor signaling pathway"/>
    <property type="evidence" value="ECO:0007669"/>
    <property type="project" value="InterPro"/>
</dbReference>
<reference evidence="5" key="2">
    <citation type="submission" date="2025-08" db="UniProtKB">
        <authorList>
            <consortium name="Ensembl"/>
        </authorList>
    </citation>
    <scope>IDENTIFICATION</scope>
</reference>
<keyword evidence="3" id="KW-0175">Coiled coil</keyword>
<dbReference type="InterPro" id="IPR000719">
    <property type="entry name" value="Prot_kinase_dom"/>
</dbReference>
<dbReference type="GO" id="GO:0070266">
    <property type="term" value="P:necroptotic process"/>
    <property type="evidence" value="ECO:0000250"/>
    <property type="project" value="UniProtKB"/>
</dbReference>
<dbReference type="GO" id="GO:0070207">
    <property type="term" value="P:protein homotrimerization"/>
    <property type="evidence" value="ECO:0007669"/>
    <property type="project" value="Ensembl"/>
</dbReference>
<dbReference type="GO" id="GO:0005886">
    <property type="term" value="C:plasma membrane"/>
    <property type="evidence" value="ECO:0007669"/>
    <property type="project" value="Ensembl"/>
</dbReference>
<dbReference type="InterPro" id="IPR001245">
    <property type="entry name" value="Ser-Thr/Tyr_kinase_cat_dom"/>
</dbReference>
<evidence type="ECO:0000256" key="1">
    <source>
        <dbReference type="ARBA" id="ARBA00022741"/>
    </source>
</evidence>
<dbReference type="GO" id="GO:0005524">
    <property type="term" value="F:ATP binding"/>
    <property type="evidence" value="ECO:0007669"/>
    <property type="project" value="UniProtKB-KW"/>
</dbReference>
<dbReference type="Proteomes" id="UP000005225">
    <property type="component" value="Unassembled WGS sequence"/>
</dbReference>
<dbReference type="GO" id="GO:0030054">
    <property type="term" value="C:cell junction"/>
    <property type="evidence" value="ECO:0007669"/>
    <property type="project" value="Ensembl"/>
</dbReference>
<evidence type="ECO:0000313" key="5">
    <source>
        <dbReference type="Ensembl" id="ENSOGAP00000003429.2"/>
    </source>
</evidence>
<dbReference type="PANTHER" id="PTHR44329:SF298">
    <property type="entry name" value="MIXED LINEAGE KINASE DOMAIN-LIKE PROTEIN"/>
    <property type="match status" value="1"/>
</dbReference>
<keyword evidence="6" id="KW-1185">Reference proteome</keyword>
<reference evidence="5" key="3">
    <citation type="submission" date="2025-09" db="UniProtKB">
        <authorList>
            <consortium name="Ensembl"/>
        </authorList>
    </citation>
    <scope>IDENTIFICATION</scope>
</reference>
<dbReference type="Gene3D" id="1.10.510.10">
    <property type="entry name" value="Transferase(Phosphotransferase) domain 1"/>
    <property type="match status" value="1"/>
</dbReference>
<dbReference type="Gene3D" id="1.20.930.20">
    <property type="entry name" value="Adaptor protein Cbl, N-terminal domain"/>
    <property type="match status" value="1"/>
</dbReference>
<feature type="coiled-coil region" evidence="3">
    <location>
        <begin position="55"/>
        <end position="82"/>
    </location>
</feature>
<dbReference type="PANTHER" id="PTHR44329">
    <property type="entry name" value="SERINE/THREONINE-PROTEIN KINASE TNNI3K-RELATED"/>
    <property type="match status" value="1"/>
</dbReference>
<dbReference type="OMA" id="ESKVDWM"/>
<dbReference type="GO" id="GO:0005634">
    <property type="term" value="C:nucleus"/>
    <property type="evidence" value="ECO:0007669"/>
    <property type="project" value="Ensembl"/>
</dbReference>
<dbReference type="InterPro" id="IPR036537">
    <property type="entry name" value="Adaptor_Cbl_N_dom_sf"/>
</dbReference>
<dbReference type="GO" id="GO:0019901">
    <property type="term" value="F:protein kinase binding"/>
    <property type="evidence" value="ECO:0007669"/>
    <property type="project" value="Ensembl"/>
</dbReference>
<feature type="domain" description="Protein kinase" evidence="4">
    <location>
        <begin position="194"/>
        <end position="460"/>
    </location>
</feature>
<dbReference type="EMBL" id="AAQR03081572">
    <property type="status" value="NOT_ANNOTATED_CDS"/>
    <property type="molecule type" value="Genomic_DNA"/>
</dbReference>
<dbReference type="FunCoup" id="H0WNM1">
    <property type="interactions" value="477"/>
</dbReference>
<dbReference type="Gene3D" id="3.30.200.20">
    <property type="entry name" value="Phosphorylase Kinase, domain 1"/>
    <property type="match status" value="1"/>
</dbReference>
<dbReference type="InterPro" id="IPR059179">
    <property type="entry name" value="MLKL-like_MCAfunc"/>
</dbReference>
<dbReference type="CDD" id="cd21037">
    <property type="entry name" value="MLKL_NTD"/>
    <property type="match status" value="1"/>
</dbReference>
<dbReference type="InterPro" id="IPR011009">
    <property type="entry name" value="Kinase-like_dom_sf"/>
</dbReference>
<dbReference type="GO" id="GO:0004672">
    <property type="term" value="F:protein kinase activity"/>
    <property type="evidence" value="ECO:0007669"/>
    <property type="project" value="InterPro"/>
</dbReference>
<dbReference type="STRING" id="30611.ENSOGAP00000003429"/>
<accession>H0WNM1</accession>
<dbReference type="eggNOG" id="KOG0192">
    <property type="taxonomic scope" value="Eukaryota"/>
</dbReference>
<dbReference type="GO" id="GO:0044877">
    <property type="term" value="F:protein-containing complex binding"/>
    <property type="evidence" value="ECO:0007669"/>
    <property type="project" value="Ensembl"/>
</dbReference>
<dbReference type="GO" id="GO:0097527">
    <property type="term" value="P:necroptotic signaling pathway"/>
    <property type="evidence" value="ECO:0007669"/>
    <property type="project" value="Ensembl"/>
</dbReference>
<dbReference type="GO" id="GO:0051607">
    <property type="term" value="P:defense response to virus"/>
    <property type="evidence" value="ECO:0007669"/>
    <property type="project" value="Ensembl"/>
</dbReference>
<dbReference type="SUPFAM" id="SSF56112">
    <property type="entry name" value="Protein kinase-like (PK-like)"/>
    <property type="match status" value="1"/>
</dbReference>
<keyword evidence="1" id="KW-0547">Nucleotide-binding</keyword>
<dbReference type="PROSITE" id="PS50011">
    <property type="entry name" value="PROTEIN_KINASE_DOM"/>
    <property type="match status" value="1"/>
</dbReference>
<dbReference type="FunFam" id="3.30.200.20:FF:000437">
    <property type="entry name" value="Mixed lineage kinase domain-like pseudokinase"/>
    <property type="match status" value="1"/>
</dbReference>
<proteinExistence type="predicted"/>
<dbReference type="Pfam" id="PF07714">
    <property type="entry name" value="PK_Tyr_Ser-Thr"/>
    <property type="match status" value="1"/>
</dbReference>
<protein>
    <submittedName>
        <fullName evidence="5">Mixed lineage kinase domain like pseudokinase</fullName>
    </submittedName>
</protein>
<keyword evidence="2" id="KW-0067">ATP-binding</keyword>
<dbReference type="InterPro" id="IPR051681">
    <property type="entry name" value="Ser/Thr_Kinases-Pseudokinases"/>
</dbReference>
<dbReference type="InterPro" id="IPR054000">
    <property type="entry name" value="MLKL_N"/>
</dbReference>
<dbReference type="HOGENOM" id="CLU_044216_0_0_1"/>
<evidence type="ECO:0000256" key="2">
    <source>
        <dbReference type="ARBA" id="ARBA00022840"/>
    </source>
</evidence>
<dbReference type="AlphaFoldDB" id="H0WNM1"/>
<dbReference type="GO" id="GO:0005829">
    <property type="term" value="C:cytosol"/>
    <property type="evidence" value="ECO:0007669"/>
    <property type="project" value="Ensembl"/>
</dbReference>
<dbReference type="FunFam" id="1.10.510.10:FF:000663">
    <property type="entry name" value="Mixed lineage kinase domain-like pseudokinase"/>
    <property type="match status" value="1"/>
</dbReference>
<dbReference type="GeneTree" id="ENSGT00390000016453"/>
<dbReference type="Pfam" id="PF22215">
    <property type="entry name" value="MLKL_N"/>
    <property type="match status" value="1"/>
</dbReference>